<reference evidence="2" key="1">
    <citation type="submission" date="2016-10" db="EMBL/GenBank/DDBJ databases">
        <authorList>
            <person name="Varghese N."/>
            <person name="Submissions S."/>
        </authorList>
    </citation>
    <scope>NUCLEOTIDE SEQUENCE [LARGE SCALE GENOMIC DNA]</scope>
    <source>
        <strain evidence="2">DSM 44771</strain>
    </source>
</reference>
<dbReference type="Proteomes" id="UP000198852">
    <property type="component" value="Unassembled WGS sequence"/>
</dbReference>
<accession>A0A1I6UZB9</accession>
<evidence type="ECO:0000313" key="1">
    <source>
        <dbReference type="EMBL" id="SFT06734.1"/>
    </source>
</evidence>
<evidence type="ECO:0000313" key="2">
    <source>
        <dbReference type="Proteomes" id="UP000198852"/>
    </source>
</evidence>
<sequence>MAAAMLCALLTGCAEPDRPEDVFWEMYRRQATQTVVHTRREYFETPEAAAARTMVRVSDEIYDYASGRHVGTGIEHWRGRSVVRTRCVDGAQYGYLPSRQVWDGPESSALCQVSSRPGLGDGVIPGGLTDSQAEEMIASLRGAHHFLTPLAPVPVDVDGHRYLRIEVRVRPVEGFDMPHLLFALRDAGLDPGTYPFQPADDTRGGADLTYYADPVTLLPEFVHRRPLRAGPVVRVEYLHPATVPENPLADTTPWTLRW</sequence>
<organism evidence="1 2">
    <name type="scientific">Saccharopolyspora flava</name>
    <dbReference type="NCBI Taxonomy" id="95161"/>
    <lineage>
        <taxon>Bacteria</taxon>
        <taxon>Bacillati</taxon>
        <taxon>Actinomycetota</taxon>
        <taxon>Actinomycetes</taxon>
        <taxon>Pseudonocardiales</taxon>
        <taxon>Pseudonocardiaceae</taxon>
        <taxon>Saccharopolyspora</taxon>
    </lineage>
</organism>
<protein>
    <recommendedName>
        <fullName evidence="3">Lipoprotein</fullName>
    </recommendedName>
</protein>
<dbReference type="AlphaFoldDB" id="A0A1I6UZB9"/>
<name>A0A1I6UZB9_9PSEU</name>
<evidence type="ECO:0008006" key="3">
    <source>
        <dbReference type="Google" id="ProtNLM"/>
    </source>
</evidence>
<dbReference type="EMBL" id="FOZX01000014">
    <property type="protein sequence ID" value="SFT06734.1"/>
    <property type="molecule type" value="Genomic_DNA"/>
</dbReference>
<keyword evidence="2" id="KW-1185">Reference proteome</keyword>
<gene>
    <name evidence="1" type="ORF">SAMN05660874_05414</name>
</gene>
<dbReference type="STRING" id="95161.SAMN05660874_05414"/>
<proteinExistence type="predicted"/>